<dbReference type="Proteomes" id="UP000640786">
    <property type="component" value="Unassembled WGS sequence"/>
</dbReference>
<dbReference type="Gene3D" id="3.40.30.10">
    <property type="entry name" value="Glutaredoxin"/>
    <property type="match status" value="1"/>
</dbReference>
<dbReference type="PANTHER" id="PTHR42852:SF12">
    <property type="entry name" value="THIOL-DISULFIDE OXIDOREDUCTASE YKUV"/>
    <property type="match status" value="1"/>
</dbReference>
<dbReference type="CDD" id="cd02966">
    <property type="entry name" value="TlpA_like_family"/>
    <property type="match status" value="1"/>
</dbReference>
<feature type="domain" description="Thioredoxin" evidence="1">
    <location>
        <begin position="1"/>
        <end position="145"/>
    </location>
</feature>
<evidence type="ECO:0000313" key="2">
    <source>
        <dbReference type="EMBL" id="MBD7942868.1"/>
    </source>
</evidence>
<comment type="caution">
    <text evidence="2">The sequence shown here is derived from an EMBL/GenBank/DDBJ whole genome shotgun (WGS) entry which is preliminary data.</text>
</comment>
<dbReference type="Pfam" id="PF13905">
    <property type="entry name" value="Thioredoxin_8"/>
    <property type="match status" value="1"/>
</dbReference>
<dbReference type="InterPro" id="IPR050553">
    <property type="entry name" value="Thioredoxin_ResA/DsbE_sf"/>
</dbReference>
<dbReference type="InterPro" id="IPR013766">
    <property type="entry name" value="Thioredoxin_domain"/>
</dbReference>
<evidence type="ECO:0000259" key="1">
    <source>
        <dbReference type="PROSITE" id="PS51352"/>
    </source>
</evidence>
<accession>A0ABR8R521</accession>
<gene>
    <name evidence="2" type="ORF">H9650_01965</name>
</gene>
<dbReference type="PANTHER" id="PTHR42852">
    <property type="entry name" value="THIOL:DISULFIDE INTERCHANGE PROTEIN DSBE"/>
    <property type="match status" value="1"/>
</dbReference>
<dbReference type="InterPro" id="IPR036249">
    <property type="entry name" value="Thioredoxin-like_sf"/>
</dbReference>
<proteinExistence type="predicted"/>
<organism evidence="2 3">
    <name type="scientific">Psychrobacillus faecigallinarum</name>
    <dbReference type="NCBI Taxonomy" id="2762235"/>
    <lineage>
        <taxon>Bacteria</taxon>
        <taxon>Bacillati</taxon>
        <taxon>Bacillota</taxon>
        <taxon>Bacilli</taxon>
        <taxon>Bacillales</taxon>
        <taxon>Bacillaceae</taxon>
        <taxon>Psychrobacillus</taxon>
    </lineage>
</organism>
<dbReference type="InterPro" id="IPR012336">
    <property type="entry name" value="Thioredoxin-like_fold"/>
</dbReference>
<name>A0ABR8R521_9BACI</name>
<dbReference type="SUPFAM" id="SSF52833">
    <property type="entry name" value="Thioredoxin-like"/>
    <property type="match status" value="1"/>
</dbReference>
<reference evidence="2 3" key="1">
    <citation type="submission" date="2020-08" db="EMBL/GenBank/DDBJ databases">
        <title>A Genomic Blueprint of the Chicken Gut Microbiome.</title>
        <authorList>
            <person name="Gilroy R."/>
            <person name="Ravi A."/>
            <person name="Getino M."/>
            <person name="Pursley I."/>
            <person name="Horton D.L."/>
            <person name="Alikhan N.-F."/>
            <person name="Baker D."/>
            <person name="Gharbi K."/>
            <person name="Hall N."/>
            <person name="Watson M."/>
            <person name="Adriaenssens E.M."/>
            <person name="Foster-Nyarko E."/>
            <person name="Jarju S."/>
            <person name="Secka A."/>
            <person name="Antonio M."/>
            <person name="Oren A."/>
            <person name="Chaudhuri R."/>
            <person name="La Ragione R.M."/>
            <person name="Hildebrand F."/>
            <person name="Pallen M.J."/>
        </authorList>
    </citation>
    <scope>NUCLEOTIDE SEQUENCE [LARGE SCALE GENOMIC DNA]</scope>
    <source>
        <strain evidence="2 3">Sa2BUA9</strain>
    </source>
</reference>
<keyword evidence="3" id="KW-1185">Reference proteome</keyword>
<evidence type="ECO:0000313" key="3">
    <source>
        <dbReference type="Proteomes" id="UP000640786"/>
    </source>
</evidence>
<dbReference type="EMBL" id="JACSQO010000001">
    <property type="protein sequence ID" value="MBD7942868.1"/>
    <property type="molecule type" value="Genomic_DNA"/>
</dbReference>
<dbReference type="PROSITE" id="PS51352">
    <property type="entry name" value="THIOREDOXIN_2"/>
    <property type="match status" value="1"/>
</dbReference>
<protein>
    <submittedName>
        <fullName evidence="2">TlpA family protein disulfide reductase</fullName>
    </submittedName>
</protein>
<dbReference type="RefSeq" id="WP_191696434.1">
    <property type="nucleotide sequence ID" value="NZ_JACSQO010000001.1"/>
</dbReference>
<sequence length="147" mass="17212">MRLREELPEFPNSAIWLNGAWSKEQLMGEKPVLVYFWSVSCQACKRAPSVINLWKSKYGDRFNVIAVHMPRFQEDANTSIVQSTAAAIGINHSIFLDHDLTISKKYQNQMVPNFYLFDKKGQLRHRQTGEYGWHMLEKRLVLLINER</sequence>